<dbReference type="InterPro" id="IPR002937">
    <property type="entry name" value="Amino_oxidase"/>
</dbReference>
<feature type="domain" description="Amine oxidase" evidence="3">
    <location>
        <begin position="24"/>
        <end position="540"/>
    </location>
</feature>
<evidence type="ECO:0000313" key="4">
    <source>
        <dbReference type="EMBL" id="KAK0530607.1"/>
    </source>
</evidence>
<dbReference type="AlphaFoldDB" id="A0AAN6GAN0"/>
<comment type="caution">
    <text evidence="4">The sequence shown here is derived from an EMBL/GenBank/DDBJ whole genome shotgun (WGS) entry which is preliminary data.</text>
</comment>
<dbReference type="PANTHER" id="PTHR10742:SF386">
    <property type="entry name" value="LYSINE-SPECIFIC HISTONE DEMETHYLASE 1A"/>
    <property type="match status" value="1"/>
</dbReference>
<dbReference type="Gene3D" id="3.90.660.10">
    <property type="match status" value="1"/>
</dbReference>
<dbReference type="Pfam" id="PF01593">
    <property type="entry name" value="Amino_oxidase"/>
    <property type="match status" value="1"/>
</dbReference>
<dbReference type="GO" id="GO:0016491">
    <property type="term" value="F:oxidoreductase activity"/>
    <property type="evidence" value="ECO:0007669"/>
    <property type="project" value="UniProtKB-KW"/>
</dbReference>
<keyword evidence="2" id="KW-0560">Oxidoreductase</keyword>
<proteinExistence type="inferred from homology"/>
<dbReference type="SUPFAM" id="SSF54373">
    <property type="entry name" value="FAD-linked reductases, C-terminal domain"/>
    <property type="match status" value="1"/>
</dbReference>
<evidence type="ECO:0000259" key="3">
    <source>
        <dbReference type="Pfam" id="PF01593"/>
    </source>
</evidence>
<dbReference type="GO" id="GO:0006338">
    <property type="term" value="P:chromatin remodeling"/>
    <property type="evidence" value="ECO:0007669"/>
    <property type="project" value="TreeGrafter"/>
</dbReference>
<dbReference type="GO" id="GO:0050660">
    <property type="term" value="F:flavin adenine dinucleotide binding"/>
    <property type="evidence" value="ECO:0007669"/>
    <property type="project" value="TreeGrafter"/>
</dbReference>
<dbReference type="EMBL" id="JAPDMQ010000210">
    <property type="protein sequence ID" value="KAK0530607.1"/>
    <property type="molecule type" value="Genomic_DNA"/>
</dbReference>
<accession>A0AAN6GAN0</accession>
<evidence type="ECO:0000256" key="1">
    <source>
        <dbReference type="ARBA" id="ARBA00005995"/>
    </source>
</evidence>
<keyword evidence="5" id="KW-1185">Reference proteome</keyword>
<gene>
    <name evidence="4" type="ORF">OC842_003879</name>
</gene>
<dbReference type="InterPro" id="IPR036188">
    <property type="entry name" value="FAD/NAD-bd_sf"/>
</dbReference>
<dbReference type="Proteomes" id="UP001176521">
    <property type="component" value="Unassembled WGS sequence"/>
</dbReference>
<sequence length="553" mass="60516">MAFAVASDRSQGTTETVIIVGAGIAGLAAALDLLRLSSSHSSSADQGPKLKVVLLEARDRVGGRIHTQPFCDGSGEGIDVGASFVHGVHDNPLTTLSKTIPFTLYLPPESSASRYLSRSSAGTSLSRSEADRLDYITFSAVFSRLRTLAQTHPHLAFDQSTSMMQALLSEERDVRDALWPSLEDENQVIVGAAKQIMALWAGWTGAPLEQVAVKWWGFEREYEGEDAVVKEGYGRTLIEWHRKEVAARGGEILLDTEVISIKDSEDESSIEVQAKDRVSGADRSFTANRVICTLPLGVLQHRIGNAEGAPALFDPPLPARRIGALHRLGNGLLDKVVLRYSTAWWRDSSLPDDERNPQILLCPPSVHIGKDGSLQKVDGTAAASVKSDIHACSALEELKEGPLLVYDYDIIKFQPTLMAFIAPPLAESLEEESDAEIGRVLHQRLLDFINPATSARPDPPSEVIVTRWRQDPFSHGSYSFLRTADAQKGGQEGSTPLDMDELARPLWEGRLGFAGEHCHADCYASVHGALLAGQREAARVWSEMRRRQQRQSE</sequence>
<comment type="similarity">
    <text evidence="1">Belongs to the flavin monoamine oxidase family.</text>
</comment>
<dbReference type="Gene3D" id="3.50.50.60">
    <property type="entry name" value="FAD/NAD(P)-binding domain"/>
    <property type="match status" value="1"/>
</dbReference>
<organism evidence="4 5">
    <name type="scientific">Tilletia horrida</name>
    <dbReference type="NCBI Taxonomy" id="155126"/>
    <lineage>
        <taxon>Eukaryota</taxon>
        <taxon>Fungi</taxon>
        <taxon>Dikarya</taxon>
        <taxon>Basidiomycota</taxon>
        <taxon>Ustilaginomycotina</taxon>
        <taxon>Exobasidiomycetes</taxon>
        <taxon>Tilletiales</taxon>
        <taxon>Tilletiaceae</taxon>
        <taxon>Tilletia</taxon>
    </lineage>
</organism>
<reference evidence="4" key="1">
    <citation type="journal article" date="2023" name="PhytoFront">
        <title>Draft Genome Resources of Seven Strains of Tilletia horrida, Causal Agent of Kernel Smut of Rice.</title>
        <authorList>
            <person name="Khanal S."/>
            <person name="Antony Babu S."/>
            <person name="Zhou X.G."/>
        </authorList>
    </citation>
    <scope>NUCLEOTIDE SEQUENCE</scope>
    <source>
        <strain evidence="4">TX3</strain>
    </source>
</reference>
<name>A0AAN6GAN0_9BASI</name>
<dbReference type="InterPro" id="IPR050281">
    <property type="entry name" value="Flavin_monoamine_oxidase"/>
</dbReference>
<dbReference type="SUPFAM" id="SSF51905">
    <property type="entry name" value="FAD/NAD(P)-binding domain"/>
    <property type="match status" value="1"/>
</dbReference>
<evidence type="ECO:0000256" key="2">
    <source>
        <dbReference type="ARBA" id="ARBA00023002"/>
    </source>
</evidence>
<dbReference type="GO" id="GO:0003682">
    <property type="term" value="F:chromatin binding"/>
    <property type="evidence" value="ECO:0007669"/>
    <property type="project" value="TreeGrafter"/>
</dbReference>
<dbReference type="PANTHER" id="PTHR10742">
    <property type="entry name" value="FLAVIN MONOAMINE OXIDASE"/>
    <property type="match status" value="1"/>
</dbReference>
<protein>
    <recommendedName>
        <fullName evidence="3">Amine oxidase domain-containing protein</fullName>
    </recommendedName>
</protein>
<evidence type="ECO:0000313" key="5">
    <source>
        <dbReference type="Proteomes" id="UP001176521"/>
    </source>
</evidence>